<dbReference type="PATRIC" id="fig|1385369.3.peg.1627"/>
<sequence length="395" mass="42758">MKLDVERARAETPGTDHVIHLNNAGAALPPRPVLDAVISHLELEARIGGYEAAAQASAKIERTYDAIASLINCGRDEVAIVENATVGWDMAFYSLPFGPGDRIVTAMSEYSSNFIPYLQVAKRTGAVIEVVPNDAHGQLDVAALANMVRPDPAGRTVKLISITHIPTNGGLVNPAAAVGRIARAHGIPYLLDACQTVGQMPVDVQEIGCDMLSATGRKFLRAPRGTGFLHVRKSLLERLEPPMLDNHAATWVSADRYELRPDARRFENWESNVAAQIGLGVAVDYALGWGLDAIWERVAELAESLRRRIAALPGHTIRDLGEVRCGIVTFTAPRPAAEIKRDLAARGINVSVTAAPSTRLDMDARGLTEMVRASVHYYNTEEEIGRLVEALAGRD</sequence>
<comment type="caution">
    <text evidence="6">The sequence shown here is derived from an EMBL/GenBank/DDBJ whole genome shotgun (WGS) entry which is preliminary data.</text>
</comment>
<comment type="cofactor">
    <cofactor evidence="1 4">
        <name>pyridoxal 5'-phosphate</name>
        <dbReference type="ChEBI" id="CHEBI:597326"/>
    </cofactor>
</comment>
<dbReference type="Gene3D" id="3.40.640.10">
    <property type="entry name" value="Type I PLP-dependent aspartate aminotransferase-like (Major domain)"/>
    <property type="match status" value="1"/>
</dbReference>
<dbReference type="PANTHER" id="PTHR43586:SF24">
    <property type="entry name" value="BLR4730 PROTEIN"/>
    <property type="match status" value="1"/>
</dbReference>
<dbReference type="InterPro" id="IPR015422">
    <property type="entry name" value="PyrdxlP-dep_Trfase_small"/>
</dbReference>
<dbReference type="OrthoDB" id="9804366at2"/>
<dbReference type="InterPro" id="IPR000192">
    <property type="entry name" value="Aminotrans_V_dom"/>
</dbReference>
<dbReference type="SUPFAM" id="SSF53383">
    <property type="entry name" value="PLP-dependent transferases"/>
    <property type="match status" value="1"/>
</dbReference>
<dbReference type="InterPro" id="IPR015424">
    <property type="entry name" value="PyrdxlP-dep_Trfase"/>
</dbReference>
<dbReference type="AlphaFoldDB" id="W9H5V1"/>
<dbReference type="InterPro" id="IPR020578">
    <property type="entry name" value="Aminotrans_V_PyrdxlP_BS"/>
</dbReference>
<keyword evidence="7" id="KW-1185">Reference proteome</keyword>
<dbReference type="STRING" id="1385369.N825_28430"/>
<accession>W9H5V1</accession>
<dbReference type="Pfam" id="PF00266">
    <property type="entry name" value="Aminotran_5"/>
    <property type="match status" value="1"/>
</dbReference>
<gene>
    <name evidence="6" type="ORF">N825_28430</name>
</gene>
<dbReference type="EMBL" id="AVFL01000004">
    <property type="protein sequence ID" value="EWY41439.1"/>
    <property type="molecule type" value="Genomic_DNA"/>
</dbReference>
<evidence type="ECO:0000313" key="6">
    <source>
        <dbReference type="EMBL" id="EWY41439.1"/>
    </source>
</evidence>
<dbReference type="PROSITE" id="PS00595">
    <property type="entry name" value="AA_TRANSFER_CLASS_5"/>
    <property type="match status" value="1"/>
</dbReference>
<evidence type="ECO:0000259" key="5">
    <source>
        <dbReference type="Pfam" id="PF00266"/>
    </source>
</evidence>
<keyword evidence="2" id="KW-0663">Pyridoxal phosphate</keyword>
<evidence type="ECO:0000256" key="2">
    <source>
        <dbReference type="ARBA" id="ARBA00022898"/>
    </source>
</evidence>
<proteinExistence type="inferred from homology"/>
<dbReference type="RefSeq" id="WP_037449330.1">
    <property type="nucleotide sequence ID" value="NZ_AVFL01000004.1"/>
</dbReference>
<dbReference type="GO" id="GO:0008483">
    <property type="term" value="F:transaminase activity"/>
    <property type="evidence" value="ECO:0007669"/>
    <property type="project" value="UniProtKB-KW"/>
</dbReference>
<dbReference type="Gene3D" id="3.90.1150.10">
    <property type="entry name" value="Aspartate Aminotransferase, domain 1"/>
    <property type="match status" value="1"/>
</dbReference>
<organism evidence="6 7">
    <name type="scientific">Skermanella stibiiresistens SB22</name>
    <dbReference type="NCBI Taxonomy" id="1385369"/>
    <lineage>
        <taxon>Bacteria</taxon>
        <taxon>Pseudomonadati</taxon>
        <taxon>Pseudomonadota</taxon>
        <taxon>Alphaproteobacteria</taxon>
        <taxon>Rhodospirillales</taxon>
        <taxon>Azospirillaceae</taxon>
        <taxon>Skermanella</taxon>
    </lineage>
</organism>
<comment type="similarity">
    <text evidence="3">Belongs to the class-V pyridoxal-phosphate-dependent aminotransferase family.</text>
</comment>
<dbReference type="InterPro" id="IPR015421">
    <property type="entry name" value="PyrdxlP-dep_Trfase_major"/>
</dbReference>
<evidence type="ECO:0000256" key="1">
    <source>
        <dbReference type="ARBA" id="ARBA00001933"/>
    </source>
</evidence>
<feature type="domain" description="Aminotransferase class V" evidence="5">
    <location>
        <begin position="20"/>
        <end position="387"/>
    </location>
</feature>
<evidence type="ECO:0000256" key="4">
    <source>
        <dbReference type="RuleBase" id="RU004504"/>
    </source>
</evidence>
<dbReference type="PANTHER" id="PTHR43586">
    <property type="entry name" value="CYSTEINE DESULFURASE"/>
    <property type="match status" value="1"/>
</dbReference>
<dbReference type="Proteomes" id="UP000019486">
    <property type="component" value="Unassembled WGS sequence"/>
</dbReference>
<evidence type="ECO:0000313" key="7">
    <source>
        <dbReference type="Proteomes" id="UP000019486"/>
    </source>
</evidence>
<keyword evidence="6" id="KW-0032">Aminotransferase</keyword>
<keyword evidence="6" id="KW-0808">Transferase</keyword>
<reference evidence="6 7" key="1">
    <citation type="submission" date="2013-08" db="EMBL/GenBank/DDBJ databases">
        <title>The genome sequence of Skermanella stibiiresistens.</title>
        <authorList>
            <person name="Zhu W."/>
            <person name="Wang G."/>
        </authorList>
    </citation>
    <scope>NUCLEOTIDE SEQUENCE [LARGE SCALE GENOMIC DNA]</scope>
    <source>
        <strain evidence="6 7">SB22</strain>
    </source>
</reference>
<evidence type="ECO:0000256" key="3">
    <source>
        <dbReference type="RuleBase" id="RU004075"/>
    </source>
</evidence>
<name>W9H5V1_9PROT</name>
<protein>
    <submittedName>
        <fullName evidence="6">Aminotransferase class V</fullName>
    </submittedName>
</protein>